<proteinExistence type="predicted"/>
<dbReference type="Gene3D" id="3.40.1350.100">
    <property type="match status" value="2"/>
</dbReference>
<sequence>MKSLFSRASAATLAAVSAVLGSMVCFPSIVQALSTDEIVRRLDVVPLFSVTQENGQPILVFPKQQNQPTAEPKPADGAILHFVDPEDVRAFANRVQSEAPPESRKVSLALLTLGQFYRMWTEAQNKPEMPDLVVTPSKEDVEAAIAILKQQGQSVEQFAGIPLFYAVDPQAEDAPLTLRADNREVVPFFFSKRDLQAMLDDYKQRQPDIINRAQLRVFTLDGLIEELKKATDPNSLVGSVRLIPSSSAAAFYMRAMRSNQPGQPNGQGAGQSGARPATPAPASGAAGLGGQPANR</sequence>
<evidence type="ECO:0000256" key="1">
    <source>
        <dbReference type="SAM" id="MobiDB-lite"/>
    </source>
</evidence>
<accession>A0ABW7CEE0</accession>
<keyword evidence="4" id="KW-1185">Reference proteome</keyword>
<feature type="chain" id="PRO_5046362794" evidence="2">
    <location>
        <begin position="33"/>
        <end position="295"/>
    </location>
</feature>
<dbReference type="Proteomes" id="UP001604335">
    <property type="component" value="Unassembled WGS sequence"/>
</dbReference>
<dbReference type="PANTHER" id="PTHR33926">
    <property type="entry name" value="PROTEIN TIC 22, CHLOROPLASTIC"/>
    <property type="match status" value="1"/>
</dbReference>
<dbReference type="InterPro" id="IPR007378">
    <property type="entry name" value="Tic22-like"/>
</dbReference>
<dbReference type="Pfam" id="PF04278">
    <property type="entry name" value="Tic22"/>
    <property type="match status" value="1"/>
</dbReference>
<feature type="compositionally biased region" description="Low complexity" evidence="1">
    <location>
        <begin position="272"/>
        <end position="285"/>
    </location>
</feature>
<organism evidence="3 4">
    <name type="scientific">Limnothrix redekei LRLZ20PSL1</name>
    <dbReference type="NCBI Taxonomy" id="3112953"/>
    <lineage>
        <taxon>Bacteria</taxon>
        <taxon>Bacillati</taxon>
        <taxon>Cyanobacteriota</taxon>
        <taxon>Cyanophyceae</taxon>
        <taxon>Pseudanabaenales</taxon>
        <taxon>Pseudanabaenaceae</taxon>
        <taxon>Limnothrix</taxon>
    </lineage>
</organism>
<dbReference type="RefSeq" id="WP_393015464.1">
    <property type="nucleotide sequence ID" value="NZ_JAZAQF010000094.1"/>
</dbReference>
<protein>
    <submittedName>
        <fullName evidence="3">Tic22 family protein</fullName>
    </submittedName>
</protein>
<feature type="region of interest" description="Disordered" evidence="1">
    <location>
        <begin position="258"/>
        <end position="295"/>
    </location>
</feature>
<evidence type="ECO:0000313" key="4">
    <source>
        <dbReference type="Proteomes" id="UP001604335"/>
    </source>
</evidence>
<dbReference type="EMBL" id="JAZAQF010000094">
    <property type="protein sequence ID" value="MFG3819509.1"/>
    <property type="molecule type" value="Genomic_DNA"/>
</dbReference>
<comment type="caution">
    <text evidence="3">The sequence shown here is derived from an EMBL/GenBank/DDBJ whole genome shotgun (WGS) entry which is preliminary data.</text>
</comment>
<keyword evidence="2" id="KW-0732">Signal</keyword>
<name>A0ABW7CEE0_9CYAN</name>
<gene>
    <name evidence="3" type="ORF">VPK24_17825</name>
</gene>
<dbReference type="PANTHER" id="PTHR33926:SF4">
    <property type="entry name" value="PROTEIN TIC 22, CHLOROPLASTIC"/>
    <property type="match status" value="1"/>
</dbReference>
<feature type="signal peptide" evidence="2">
    <location>
        <begin position="1"/>
        <end position="32"/>
    </location>
</feature>
<reference evidence="4" key="1">
    <citation type="journal article" date="2024" name="Algal Res.">
        <title>Biochemical, toxicological and genomic investigation of a high-biomass producing Limnothrix strain isolated from Italian shallow drinking water reservoir.</title>
        <authorList>
            <person name="Simonazzi M."/>
            <person name="Shishido T.K."/>
            <person name="Delbaje E."/>
            <person name="Wahlsten M."/>
            <person name="Fewer D.P."/>
            <person name="Sivonen K."/>
            <person name="Pezzolesi L."/>
            <person name="Pistocchi R."/>
        </authorList>
    </citation>
    <scope>NUCLEOTIDE SEQUENCE [LARGE SCALE GENOMIC DNA]</scope>
    <source>
        <strain evidence="4">LRLZ20PSL1</strain>
    </source>
</reference>
<feature type="compositionally biased region" description="Gly residues" evidence="1">
    <location>
        <begin position="286"/>
        <end position="295"/>
    </location>
</feature>
<evidence type="ECO:0000256" key="2">
    <source>
        <dbReference type="SAM" id="SignalP"/>
    </source>
</evidence>
<evidence type="ECO:0000313" key="3">
    <source>
        <dbReference type="EMBL" id="MFG3819509.1"/>
    </source>
</evidence>